<dbReference type="GO" id="GO:0006352">
    <property type="term" value="P:DNA-templated transcription initiation"/>
    <property type="evidence" value="ECO:0007669"/>
    <property type="project" value="InterPro"/>
</dbReference>
<comment type="similarity">
    <text evidence="1">Belongs to the TBP family.</text>
</comment>
<dbReference type="FunFam" id="3.30.310.10:FF:000007">
    <property type="entry name" value="TATA-box-binding protein"/>
    <property type="match status" value="1"/>
</dbReference>
<proteinExistence type="inferred from homology"/>
<dbReference type="Gene3D" id="3.30.310.10">
    <property type="entry name" value="TATA-Binding Protein"/>
    <property type="match status" value="2"/>
</dbReference>
<dbReference type="AlphaFoldDB" id="X1RLS9"/>
<keyword evidence="2" id="KW-0238">DNA-binding</keyword>
<sequence length="102" mass="11563">MKLLREEGFIIKNLPDIIVQNMVSSADIGGKVDLEAGFDVLDNVMYEPGQFPGLIYRMAEPKVVMLLFASGKFVITGAKNEEQIYEAVEKINEILWEHDLIY</sequence>
<dbReference type="EMBL" id="BARW01009538">
    <property type="protein sequence ID" value="GAI81722.1"/>
    <property type="molecule type" value="Genomic_DNA"/>
</dbReference>
<gene>
    <name evidence="4" type="ORF">S12H4_19147</name>
</gene>
<evidence type="ECO:0000256" key="2">
    <source>
        <dbReference type="ARBA" id="ARBA00023125"/>
    </source>
</evidence>
<evidence type="ECO:0000256" key="1">
    <source>
        <dbReference type="ARBA" id="ARBA00005560"/>
    </source>
</evidence>
<evidence type="ECO:0008006" key="5">
    <source>
        <dbReference type="Google" id="ProtNLM"/>
    </source>
</evidence>
<accession>X1RLS9</accession>
<reference evidence="4" key="1">
    <citation type="journal article" date="2014" name="Front. Microbiol.">
        <title>High frequency of phylogenetically diverse reductive dehalogenase-homologous genes in deep subseafloor sedimentary metagenomes.</title>
        <authorList>
            <person name="Kawai M."/>
            <person name="Futagami T."/>
            <person name="Toyoda A."/>
            <person name="Takaki Y."/>
            <person name="Nishi S."/>
            <person name="Hori S."/>
            <person name="Arai W."/>
            <person name="Tsubouchi T."/>
            <person name="Morono Y."/>
            <person name="Uchiyama I."/>
            <person name="Ito T."/>
            <person name="Fujiyama A."/>
            <person name="Inagaki F."/>
            <person name="Takami H."/>
        </authorList>
    </citation>
    <scope>NUCLEOTIDE SEQUENCE</scope>
    <source>
        <strain evidence="4">Expedition CK06-06</strain>
    </source>
</reference>
<dbReference type="InterPro" id="IPR000814">
    <property type="entry name" value="TBP"/>
</dbReference>
<organism evidence="4">
    <name type="scientific">marine sediment metagenome</name>
    <dbReference type="NCBI Taxonomy" id="412755"/>
    <lineage>
        <taxon>unclassified sequences</taxon>
        <taxon>metagenomes</taxon>
        <taxon>ecological metagenomes</taxon>
    </lineage>
</organism>
<dbReference type="Pfam" id="PF00352">
    <property type="entry name" value="TBP"/>
    <property type="match status" value="1"/>
</dbReference>
<dbReference type="PANTHER" id="PTHR10126">
    <property type="entry name" value="TATA-BOX BINDING PROTEIN"/>
    <property type="match status" value="1"/>
</dbReference>
<dbReference type="InterPro" id="IPR012295">
    <property type="entry name" value="TBP_dom_sf"/>
</dbReference>
<comment type="caution">
    <text evidence="4">The sequence shown here is derived from an EMBL/GenBank/DDBJ whole genome shotgun (WGS) entry which is preliminary data.</text>
</comment>
<protein>
    <recommendedName>
        <fullName evidence="5">TATA-box-binding protein</fullName>
    </recommendedName>
</protein>
<dbReference type="PRINTS" id="PR00686">
    <property type="entry name" value="TIFACTORIID"/>
</dbReference>
<name>X1RLS9_9ZZZZ</name>
<evidence type="ECO:0000256" key="3">
    <source>
        <dbReference type="ARBA" id="ARBA00023163"/>
    </source>
</evidence>
<dbReference type="SUPFAM" id="SSF55945">
    <property type="entry name" value="TATA-box binding protein-like"/>
    <property type="match status" value="1"/>
</dbReference>
<dbReference type="GO" id="GO:0003677">
    <property type="term" value="F:DNA binding"/>
    <property type="evidence" value="ECO:0007669"/>
    <property type="project" value="UniProtKB-KW"/>
</dbReference>
<evidence type="ECO:0000313" key="4">
    <source>
        <dbReference type="EMBL" id="GAI81722.1"/>
    </source>
</evidence>
<keyword evidence="3" id="KW-0804">Transcription</keyword>